<protein>
    <recommendedName>
        <fullName evidence="3">RAMP superfamily protein</fullName>
    </recommendedName>
</protein>
<proteinExistence type="predicted"/>
<dbReference type="AlphaFoldDB" id="A0AAE3GTR4"/>
<organism evidence="1 2">
    <name type="scientific">Limnofasciculus baicalensis BBK-W-15</name>
    <dbReference type="NCBI Taxonomy" id="2699891"/>
    <lineage>
        <taxon>Bacteria</taxon>
        <taxon>Bacillati</taxon>
        <taxon>Cyanobacteriota</taxon>
        <taxon>Cyanophyceae</taxon>
        <taxon>Coleofasciculales</taxon>
        <taxon>Coleofasciculaceae</taxon>
        <taxon>Limnofasciculus</taxon>
        <taxon>Limnofasciculus baicalensis</taxon>
    </lineage>
</organism>
<evidence type="ECO:0000313" key="1">
    <source>
        <dbReference type="EMBL" id="MCP2729771.1"/>
    </source>
</evidence>
<gene>
    <name evidence="1" type="ORF">NJ959_15060</name>
</gene>
<name>A0AAE3GTR4_9CYAN</name>
<dbReference type="EMBL" id="JAMZMM010000140">
    <property type="protein sequence ID" value="MCP2729771.1"/>
    <property type="molecule type" value="Genomic_DNA"/>
</dbReference>
<evidence type="ECO:0000313" key="2">
    <source>
        <dbReference type="Proteomes" id="UP001204953"/>
    </source>
</evidence>
<keyword evidence="2" id="KW-1185">Reference proteome</keyword>
<evidence type="ECO:0008006" key="3">
    <source>
        <dbReference type="Google" id="ProtNLM"/>
    </source>
</evidence>
<dbReference type="Proteomes" id="UP001204953">
    <property type="component" value="Unassembled WGS sequence"/>
</dbReference>
<reference evidence="1" key="1">
    <citation type="submission" date="2022-06" db="EMBL/GenBank/DDBJ databases">
        <title>New cyanobacteria of genus Symplocastrum in benthos of Lake Baikal.</title>
        <authorList>
            <person name="Sorokovikova E."/>
            <person name="Tikhonova I."/>
            <person name="Krasnopeev A."/>
            <person name="Evseev P."/>
            <person name="Gladkikh A."/>
            <person name="Belykh O."/>
        </authorList>
    </citation>
    <scope>NUCLEOTIDE SEQUENCE</scope>
    <source>
        <strain evidence="1">BBK-W-15</strain>
    </source>
</reference>
<accession>A0AAE3GTR4</accession>
<sequence length="583" mass="66560">MAIMEVKKMSDSDRVPLMFRSQLEGRGKIQYAGDAGPASEWVKQWLECCPPVPESADESVPLYKRGRTKSPVKMPEFGKGVETKQYTISWRLVTNSGQDEDVIRPIIGAKGLPFYPGSSMKGAFWRSCPPEKLEEYCGGEVKQDGQKTTKPGILRFHGGFPTDMSWGKKERLVDVVHSQQKRQVMENAITSANVQISLYQCQLKFGISSNKQLGKQEWDEIWQIWDKALGHGIGSRVSAGYGRMAEVKSADRVLLSVNLSGCGLTSQLLNRTPEFRPNMFKAALRGHTLRLLAGVTDANTAQLLTKKLWGGIAEKRDDIGAIIGQLGINFTAEELDFGEHRYKPNGNKVVVMPTYDLQVGRLDILNLNNTYPQKELKKFVTYLIKFSLLLGGFGKSWRRVDHSLFFPDYFNRNDKPAIGCHWKFNESSKNLYVTAASDDLKNIAKFLAEGQQRAIEWLKVNNLEPSRHANDWREVWHPEKVEVWGRIAEDKNRSESIHWFHGPYSRNQSIKQSDLTGKLNNIGRIWHRMYPRYLTTKTGELKQKRQEYVELLTIFPDDSGTTQDFLEFLQNQSDFIKLWPTEE</sequence>
<comment type="caution">
    <text evidence="1">The sequence shown here is derived from an EMBL/GenBank/DDBJ whole genome shotgun (WGS) entry which is preliminary data.</text>
</comment>